<dbReference type="OrthoDB" id="3381869at2"/>
<sequence length="247" mass="26530">MVTVPPAEKSPAGDHKGWWLPGSVPYVREQTGDGRQEFVSTHEGPDVGDTPLIDLGATREQPAQSEPGRQRHGWLALRSRHIPLPLVLALLLGTAAVTGAGTYRWQARQQRLAAESVVSLLVLGQAEMTSGSGHGSMARIESSVMVVNSGPLPVEITDIRAAQTGRLLRSVKPDVVRPGVGWFTVWLTVDCSTAVPNESVPVTASVRTADGKSRDVTFHLPPRPWQFAFESMCLPPPGFGDAPVPVR</sequence>
<keyword evidence="1" id="KW-0812">Transmembrane</keyword>
<keyword evidence="1" id="KW-1133">Transmembrane helix</keyword>
<proteinExistence type="predicted"/>
<gene>
    <name evidence="2" type="ORF">GA0074695_6286</name>
</gene>
<protein>
    <submittedName>
        <fullName evidence="2">Uncharacterized protein</fullName>
    </submittedName>
</protein>
<feature type="transmembrane region" description="Helical" evidence="1">
    <location>
        <begin position="82"/>
        <end position="103"/>
    </location>
</feature>
<name>A0A1C4ZXE7_MICVI</name>
<dbReference type="EMBL" id="LT607411">
    <property type="protein sequence ID" value="SCF37633.1"/>
    <property type="molecule type" value="Genomic_DNA"/>
</dbReference>
<keyword evidence="3" id="KW-1185">Reference proteome</keyword>
<evidence type="ECO:0000313" key="3">
    <source>
        <dbReference type="Proteomes" id="UP000198242"/>
    </source>
</evidence>
<organism evidence="2 3">
    <name type="scientific">Micromonospora viridifaciens</name>
    <dbReference type="NCBI Taxonomy" id="1881"/>
    <lineage>
        <taxon>Bacteria</taxon>
        <taxon>Bacillati</taxon>
        <taxon>Actinomycetota</taxon>
        <taxon>Actinomycetes</taxon>
        <taxon>Micromonosporales</taxon>
        <taxon>Micromonosporaceae</taxon>
        <taxon>Micromonospora</taxon>
    </lineage>
</organism>
<accession>A0A1C4ZXE7</accession>
<evidence type="ECO:0000313" key="2">
    <source>
        <dbReference type="EMBL" id="SCF37633.1"/>
    </source>
</evidence>
<dbReference type="AlphaFoldDB" id="A0A1C4ZXE7"/>
<keyword evidence="1" id="KW-0472">Membrane</keyword>
<dbReference type="RefSeq" id="WP_089009459.1">
    <property type="nucleotide sequence ID" value="NZ_LT607411.1"/>
</dbReference>
<dbReference type="Proteomes" id="UP000198242">
    <property type="component" value="Chromosome I"/>
</dbReference>
<reference evidence="3" key="1">
    <citation type="submission" date="2016-06" db="EMBL/GenBank/DDBJ databases">
        <authorList>
            <person name="Varghese N."/>
            <person name="Submissions Spin"/>
        </authorList>
    </citation>
    <scope>NUCLEOTIDE SEQUENCE [LARGE SCALE GENOMIC DNA]</scope>
    <source>
        <strain evidence="3">DSM 43909</strain>
    </source>
</reference>
<evidence type="ECO:0000256" key="1">
    <source>
        <dbReference type="SAM" id="Phobius"/>
    </source>
</evidence>